<dbReference type="GO" id="GO:0046872">
    <property type="term" value="F:metal ion binding"/>
    <property type="evidence" value="ECO:0007669"/>
    <property type="project" value="UniProtKB-KW"/>
</dbReference>
<keyword evidence="6" id="KW-0408">Iron</keyword>
<evidence type="ECO:0000313" key="10">
    <source>
        <dbReference type="EMBL" id="RSM86266.1"/>
    </source>
</evidence>
<dbReference type="GO" id="GO:0051537">
    <property type="term" value="F:2 iron, 2 sulfur cluster binding"/>
    <property type="evidence" value="ECO:0007669"/>
    <property type="project" value="UniProtKB-KW"/>
</dbReference>
<dbReference type="OrthoDB" id="3807506at2"/>
<reference evidence="10 11" key="1">
    <citation type="submission" date="2018-05" db="EMBL/GenBank/DDBJ databases">
        <title>Evolution of GPA BGCs.</title>
        <authorList>
            <person name="Waglechner N."/>
            <person name="Wright G.D."/>
        </authorList>
    </citation>
    <scope>NUCLEOTIDE SEQUENCE [LARGE SCALE GENOMIC DNA]</scope>
    <source>
        <strain evidence="10 11">A82846</strain>
    </source>
</reference>
<keyword evidence="2" id="KW-0285">Flavoprotein</keyword>
<evidence type="ECO:0000259" key="9">
    <source>
        <dbReference type="PROSITE" id="PS51384"/>
    </source>
</evidence>
<dbReference type="Proteomes" id="UP000287547">
    <property type="component" value="Unassembled WGS sequence"/>
</dbReference>
<evidence type="ECO:0000313" key="11">
    <source>
        <dbReference type="Proteomes" id="UP000287547"/>
    </source>
</evidence>
<dbReference type="PROSITE" id="PS51085">
    <property type="entry name" value="2FE2S_FER_2"/>
    <property type="match status" value="1"/>
</dbReference>
<dbReference type="InterPro" id="IPR001041">
    <property type="entry name" value="2Fe-2S_ferredoxin-type"/>
</dbReference>
<feature type="domain" description="2Fe-2S ferredoxin-type" evidence="8">
    <location>
        <begin position="226"/>
        <end position="311"/>
    </location>
</feature>
<organism evidence="10 11">
    <name type="scientific">Kibdelosporangium aridum</name>
    <dbReference type="NCBI Taxonomy" id="2030"/>
    <lineage>
        <taxon>Bacteria</taxon>
        <taxon>Bacillati</taxon>
        <taxon>Actinomycetota</taxon>
        <taxon>Actinomycetes</taxon>
        <taxon>Pseudonocardiales</taxon>
        <taxon>Pseudonocardiaceae</taxon>
        <taxon>Kibdelosporangium</taxon>
    </lineage>
</organism>
<dbReference type="RefSeq" id="WP_037256293.1">
    <property type="nucleotide sequence ID" value="NZ_QHKI01000009.1"/>
</dbReference>
<dbReference type="PANTHER" id="PTHR47354:SF1">
    <property type="entry name" value="CARNITINE MONOOXYGENASE REDUCTASE SUBUNIT"/>
    <property type="match status" value="1"/>
</dbReference>
<feature type="domain" description="FAD-binding FR-type" evidence="9">
    <location>
        <begin position="1"/>
        <end position="102"/>
    </location>
</feature>
<evidence type="ECO:0000256" key="1">
    <source>
        <dbReference type="ARBA" id="ARBA00001974"/>
    </source>
</evidence>
<dbReference type="Gene3D" id="3.10.20.30">
    <property type="match status" value="1"/>
</dbReference>
<dbReference type="InterPro" id="IPR012675">
    <property type="entry name" value="Beta-grasp_dom_sf"/>
</dbReference>
<dbReference type="AlphaFoldDB" id="A0A428ZDZ1"/>
<dbReference type="Gene3D" id="3.40.50.80">
    <property type="entry name" value="Nucleotide-binding domain of ferredoxin-NADP reductase (FNR) module"/>
    <property type="match status" value="1"/>
</dbReference>
<dbReference type="SUPFAM" id="SSF54292">
    <property type="entry name" value="2Fe-2S ferredoxin-like"/>
    <property type="match status" value="1"/>
</dbReference>
<dbReference type="PROSITE" id="PS00197">
    <property type="entry name" value="2FE2S_FER_1"/>
    <property type="match status" value="1"/>
</dbReference>
<evidence type="ECO:0000256" key="6">
    <source>
        <dbReference type="ARBA" id="ARBA00023004"/>
    </source>
</evidence>
<name>A0A428ZDZ1_KIBAR</name>
<dbReference type="Gene3D" id="2.40.30.10">
    <property type="entry name" value="Translation factors"/>
    <property type="match status" value="1"/>
</dbReference>
<dbReference type="PANTHER" id="PTHR47354">
    <property type="entry name" value="NADH OXIDOREDUCTASE HCR"/>
    <property type="match status" value="1"/>
</dbReference>
<dbReference type="EMBL" id="QHKI01000009">
    <property type="protein sequence ID" value="RSM86266.1"/>
    <property type="molecule type" value="Genomic_DNA"/>
</dbReference>
<dbReference type="GO" id="GO:0016491">
    <property type="term" value="F:oxidoreductase activity"/>
    <property type="evidence" value="ECO:0007669"/>
    <property type="project" value="UniProtKB-KW"/>
</dbReference>
<dbReference type="SUPFAM" id="SSF63380">
    <property type="entry name" value="Riboflavin synthase domain-like"/>
    <property type="match status" value="1"/>
</dbReference>
<dbReference type="InterPro" id="IPR017927">
    <property type="entry name" value="FAD-bd_FR_type"/>
</dbReference>
<dbReference type="CDD" id="cd06185">
    <property type="entry name" value="PDR_like"/>
    <property type="match status" value="1"/>
</dbReference>
<evidence type="ECO:0000256" key="4">
    <source>
        <dbReference type="ARBA" id="ARBA00022723"/>
    </source>
</evidence>
<dbReference type="InterPro" id="IPR006058">
    <property type="entry name" value="2Fe2S_fd_BS"/>
</dbReference>
<sequence>MTLEVVVTEKETIAEGVVRLTLGHPENVALPEWEPGAHIDLLLGPDVVRQYSLCGDPEDRSAFQIAVLHEPDGRGGSRQVHERLRVGDRIGVRGPRNNFPLVEAKRYLFIAGGIGITPIRPMLAAAERRGVEWTLLYGGRTRRSMAFRDQLVHDHGDRVSIRPQDETGLLDLASLLSEPDPETLVYCCGPEPLLAAVEQHCAGWPSGALRVERFTALPDTGERTGFEVELAQSGKVLAVPAGKTILSVVEEAGVQVLSSCREGTCGTCETVVLDGVPDHRDSLLTETERAACDTMMICVSRACGPRLTLDL</sequence>
<protein>
    <submittedName>
        <fullName evidence="10">Oxidoreductase</fullName>
    </submittedName>
</protein>
<dbReference type="InterPro" id="IPR001433">
    <property type="entry name" value="OxRdtase_FAD/NAD-bd"/>
</dbReference>
<dbReference type="SUPFAM" id="SSF52343">
    <property type="entry name" value="Ferredoxin reductase-like, C-terminal NADP-linked domain"/>
    <property type="match status" value="1"/>
</dbReference>
<dbReference type="InterPro" id="IPR036010">
    <property type="entry name" value="2Fe-2S_ferredoxin-like_sf"/>
</dbReference>
<accession>A0A428ZDZ1</accession>
<dbReference type="InterPro" id="IPR050415">
    <property type="entry name" value="MRET"/>
</dbReference>
<dbReference type="InterPro" id="IPR008333">
    <property type="entry name" value="Cbr1-like_FAD-bd_dom"/>
</dbReference>
<keyword evidence="5" id="KW-0560">Oxidoreductase</keyword>
<keyword evidence="7" id="KW-0411">Iron-sulfur</keyword>
<evidence type="ECO:0000256" key="5">
    <source>
        <dbReference type="ARBA" id="ARBA00023002"/>
    </source>
</evidence>
<keyword evidence="3" id="KW-0001">2Fe-2S</keyword>
<dbReference type="InterPro" id="IPR017938">
    <property type="entry name" value="Riboflavin_synthase-like_b-brl"/>
</dbReference>
<comment type="caution">
    <text evidence="10">The sequence shown here is derived from an EMBL/GenBank/DDBJ whole genome shotgun (WGS) entry which is preliminary data.</text>
</comment>
<comment type="cofactor">
    <cofactor evidence="1">
        <name>FAD</name>
        <dbReference type="ChEBI" id="CHEBI:57692"/>
    </cofactor>
</comment>
<dbReference type="PROSITE" id="PS51384">
    <property type="entry name" value="FAD_FR"/>
    <property type="match status" value="1"/>
</dbReference>
<evidence type="ECO:0000256" key="3">
    <source>
        <dbReference type="ARBA" id="ARBA00022714"/>
    </source>
</evidence>
<dbReference type="CDD" id="cd00207">
    <property type="entry name" value="fer2"/>
    <property type="match status" value="1"/>
</dbReference>
<dbReference type="Pfam" id="PF00175">
    <property type="entry name" value="NAD_binding_1"/>
    <property type="match status" value="1"/>
</dbReference>
<proteinExistence type="predicted"/>
<evidence type="ECO:0000256" key="2">
    <source>
        <dbReference type="ARBA" id="ARBA00022630"/>
    </source>
</evidence>
<evidence type="ECO:0000256" key="7">
    <source>
        <dbReference type="ARBA" id="ARBA00023014"/>
    </source>
</evidence>
<dbReference type="PRINTS" id="PR00409">
    <property type="entry name" value="PHDIOXRDTASE"/>
</dbReference>
<dbReference type="InterPro" id="IPR039261">
    <property type="entry name" value="FNR_nucleotide-bd"/>
</dbReference>
<evidence type="ECO:0000259" key="8">
    <source>
        <dbReference type="PROSITE" id="PS51085"/>
    </source>
</evidence>
<gene>
    <name evidence="10" type="ORF">DMH04_13915</name>
</gene>
<dbReference type="Pfam" id="PF00970">
    <property type="entry name" value="FAD_binding_6"/>
    <property type="match status" value="1"/>
</dbReference>
<dbReference type="Pfam" id="PF00111">
    <property type="entry name" value="Fer2"/>
    <property type="match status" value="1"/>
</dbReference>
<keyword evidence="4" id="KW-0479">Metal-binding</keyword>